<reference evidence="3" key="1">
    <citation type="submission" date="2021-06" db="EMBL/GenBank/DDBJ databases">
        <title>50 bacteria genomes isolated from Dapeng, Shenzhen, China.</title>
        <authorList>
            <person name="Zheng W."/>
            <person name="Yu S."/>
            <person name="Huang Y."/>
        </authorList>
    </citation>
    <scope>NUCLEOTIDE SEQUENCE</scope>
    <source>
        <strain evidence="3">DP4N28-2</strain>
    </source>
</reference>
<comment type="caution">
    <text evidence="3">The sequence shown here is derived from an EMBL/GenBank/DDBJ whole genome shotgun (WGS) entry which is preliminary data.</text>
</comment>
<feature type="region of interest" description="Disordered" evidence="1">
    <location>
        <begin position="185"/>
        <end position="205"/>
    </location>
</feature>
<evidence type="ECO:0000259" key="2">
    <source>
        <dbReference type="Pfam" id="PF17803"/>
    </source>
</evidence>
<gene>
    <name evidence="3" type="ORF">KUV31_13490</name>
</gene>
<dbReference type="NCBIfam" id="TIGR01965">
    <property type="entry name" value="VCBS_repeat"/>
    <property type="match status" value="2"/>
</dbReference>
<feature type="region of interest" description="Disordered" evidence="1">
    <location>
        <begin position="1389"/>
        <end position="1408"/>
    </location>
</feature>
<dbReference type="Pfam" id="PF17963">
    <property type="entry name" value="Big_9"/>
    <property type="match status" value="4"/>
</dbReference>
<dbReference type="Gene3D" id="2.60.40.3440">
    <property type="match status" value="1"/>
</dbReference>
<sequence length="1540" mass="155581">MDSFEARNEFSDAQSGVEGADEQVKASATRRDLVLQPDANGVVVLPEGASLDNLRAEGRDLVLVLEDGTRIVIPEGAIIVPQIVFDGVTIPAPNLAALLTGNEPQPAAGSQQSSGGNFEIDPGAIQDAFMIGDLLPYTELFFTEPEEKEIIPYNVEEDPTIGIQTPDNPVGVANAVSSVDEAGLPARTIGGTDEPEGTDASTDAESTSGTIVFTAPDGLQSVLIDGVEVTAVGQTFDGDYGTLTVTSIDFDTGAIGYSYTLNDNLVGELSDEEFTMTVVDVDGDTAVATLTIQVADDAPTANDDVDSMEAGTFGPIAGNVVTGDGTDTGAGGADEEGADGASVSGVFFDGTEATADADGVLTIEGEYGTLVLSPDGSYTYTRFDDSAGGVSDVFEYTLTDADGSTATATLTIEIGDSTPEITRLPSGDAETLVDEAGLPARTGESEGSDEPADSETVAGTITFVSPDGVDSVEINGVVVTGPGQTFDVGEGTLTITGYDPDAGTITYEYTLEDNTSGDDVSYDVDLTVTDLDGDTATGTFTISVTDDVPTANDDSATQDAEDAPVTVDVFTNDVQGADSVQLDAIALVDGTLTGAGSVAYNGDGTFTYSPAPGEEGTVTFDYSITDGDGDVSTATVTITLLPDSTPEITIEGADVVYESGLGARGGEPAGSDEASDSEFTGGIFNLNTGGDTVASLVINGVDVTGGGTVTTARGVLTVTGSGSDYTYTYELTDNTLSDPDSDTFTMVVTDSDGDTDQTTIVITIVDDSPSAEDDANGIAAGEYGPVGGNVLDNDTQGADGATVTSYTGANGSGSAGDTIQGEYGTLTIEADGSYTYTRDAGTEGGVTDTFSYIITDGDGDTATANLVITIANSPVVLDLPVVGGAGTLVDEAGLPAGSDAASDSEFTAGTFTYDADDGPATVTIDGTPVTAVGQTFTGSFGTLTITSIADGVIGYSYELTTNTSGDDTFDSFAVVVTDQDGDSDAGDLEIAIVDDVPTAVADTDSVTEDGPLTADGNVITDAEANGDNGADTQGADGASVTGVAFGATDGTVGSSLDGTYGSLVLNADGSYTYTLDNTNPLVQGLDSTESLTEVFTYTITDGDGDPSTTTLTITINGADDIVTINGLDLQTPELTVDEDDLADGSSPDAGALVQSGSFTVDSPDGLSVLTVGGTQVWGGGETYPITITGDYGDVRITAVDVTLDANGDVVAASVSYEYELSDNTLDHSLAGEDSLVDSFDVVATDTDGSQDTASLDIEVVDDIPTALDNENTVGEGEQVSGNVISDDDGFGVDVPGADGPITVVGVTGSTGGDDSAPFVVTTSLGTLTIQADGSYTYESFANSTNVDTTDTFTYQVVDGDGDVSTATLVINIENVAVPVLDDDATVNEAGLPDGTDAGSGSNVDADGQITAPGATGTLTFTLLSPATGTYGTLALDSATGEYTYMLTSAVDGDSLVPSQGGDNGTNTVTGEESFDFEVRDEFGNLIGTGTIEVSIIDDVPEIDASVTDGDAVTLTTQDADTDPGTSVDTSSADFGGAFAV</sequence>
<accession>A0A9Q3S3R5</accession>
<protein>
    <submittedName>
        <fullName evidence="3">Tandem-95 repeat protein</fullName>
    </submittedName>
</protein>
<dbReference type="NCBIfam" id="NF012211">
    <property type="entry name" value="tand_rpt_95"/>
    <property type="match status" value="1"/>
</dbReference>
<feature type="region of interest" description="Disordered" evidence="1">
    <location>
        <begin position="1"/>
        <end position="23"/>
    </location>
</feature>
<name>A0A9Q3S3R5_9SPHN</name>
<organism evidence="3 4">
    <name type="scientific">Qipengyuania aquimaris</name>
    <dbReference type="NCBI Taxonomy" id="255984"/>
    <lineage>
        <taxon>Bacteria</taxon>
        <taxon>Pseudomonadati</taxon>
        <taxon>Pseudomonadota</taxon>
        <taxon>Alphaproteobacteria</taxon>
        <taxon>Sphingomonadales</taxon>
        <taxon>Erythrobacteraceae</taxon>
        <taxon>Qipengyuania</taxon>
    </lineage>
</organism>
<dbReference type="RefSeq" id="WP_222406004.1">
    <property type="nucleotide sequence ID" value="NZ_JAHVKP010000001.1"/>
</dbReference>
<dbReference type="InterPro" id="IPR013783">
    <property type="entry name" value="Ig-like_fold"/>
</dbReference>
<evidence type="ECO:0000313" key="3">
    <source>
        <dbReference type="EMBL" id="MBY6219357.1"/>
    </source>
</evidence>
<evidence type="ECO:0000256" key="1">
    <source>
        <dbReference type="SAM" id="MobiDB-lite"/>
    </source>
</evidence>
<evidence type="ECO:0000313" key="4">
    <source>
        <dbReference type="Proteomes" id="UP000824927"/>
    </source>
</evidence>
<feature type="non-terminal residue" evidence="3">
    <location>
        <position position="1540"/>
    </location>
</feature>
<proteinExistence type="predicted"/>
<feature type="domain" description="RapA2 cadherin-like" evidence="2">
    <location>
        <begin position="989"/>
        <end position="1073"/>
    </location>
</feature>
<dbReference type="InterPro" id="IPR010221">
    <property type="entry name" value="VCBS_dom"/>
</dbReference>
<dbReference type="Gene3D" id="2.60.40.10">
    <property type="entry name" value="Immunoglobulins"/>
    <property type="match status" value="1"/>
</dbReference>
<dbReference type="Pfam" id="PF17803">
    <property type="entry name" value="Cadherin_4"/>
    <property type="match status" value="1"/>
</dbReference>
<feature type="compositionally biased region" description="Basic and acidic residues" evidence="1">
    <location>
        <begin position="1"/>
        <end position="10"/>
    </location>
</feature>
<dbReference type="Proteomes" id="UP000824927">
    <property type="component" value="Unassembled WGS sequence"/>
</dbReference>
<dbReference type="InterPro" id="IPR040853">
    <property type="entry name" value="RapA2_cadherin-like"/>
</dbReference>
<dbReference type="EMBL" id="JAHVKP010000001">
    <property type="protein sequence ID" value="MBY6219357.1"/>
    <property type="molecule type" value="Genomic_DNA"/>
</dbReference>